<keyword evidence="7" id="KW-0843">Virulence</keyword>
<comment type="caution">
    <text evidence="14">The sequence shown here is derived from an EMBL/GenBank/DDBJ whole genome shotgun (WGS) entry which is preliminary data.</text>
</comment>
<dbReference type="OrthoDB" id="7876310at2"/>
<evidence type="ECO:0000256" key="3">
    <source>
        <dbReference type="ARBA" id="ARBA00022525"/>
    </source>
</evidence>
<feature type="region of interest" description="Disordered" evidence="12">
    <location>
        <begin position="1093"/>
        <end position="1113"/>
    </location>
</feature>
<keyword evidence="8" id="KW-0472">Membrane</keyword>
<evidence type="ECO:0000256" key="1">
    <source>
        <dbReference type="ARBA" id="ARBA00004370"/>
    </source>
</evidence>
<dbReference type="InterPro" id="IPR032812">
    <property type="entry name" value="SbsA_Ig"/>
</dbReference>
<accession>A0A4R8XIZ3</accession>
<gene>
    <name evidence="14" type="ORF">E3T23_12890</name>
</gene>
<keyword evidence="10" id="KW-0378">Hydrolase</keyword>
<keyword evidence="11" id="KW-0119">Carbohydrate metabolism</keyword>
<dbReference type="InterPro" id="IPR014755">
    <property type="entry name" value="Cu-Rt/internalin_Ig-like"/>
</dbReference>
<dbReference type="CDD" id="cd09821">
    <property type="entry name" value="An_peroxidase_bacterial_2"/>
    <property type="match status" value="1"/>
</dbReference>
<evidence type="ECO:0000256" key="9">
    <source>
        <dbReference type="ARBA" id="ARBA00023180"/>
    </source>
</evidence>
<comment type="subcellular location">
    <subcellularLocation>
        <location evidence="1">Membrane</location>
    </subcellularLocation>
    <subcellularLocation>
        <location evidence="2">Secreted</location>
    </subcellularLocation>
</comment>
<evidence type="ECO:0000313" key="15">
    <source>
        <dbReference type="Proteomes" id="UP000298433"/>
    </source>
</evidence>
<feature type="region of interest" description="Disordered" evidence="12">
    <location>
        <begin position="1"/>
        <end position="53"/>
    </location>
</feature>
<evidence type="ECO:0000256" key="11">
    <source>
        <dbReference type="ARBA" id="ARBA00023326"/>
    </source>
</evidence>
<protein>
    <submittedName>
        <fullName evidence="14">Heme peroxidase</fullName>
    </submittedName>
</protein>
<dbReference type="SUPFAM" id="SSF48113">
    <property type="entry name" value="Heme-dependent peroxidases"/>
    <property type="match status" value="1"/>
</dbReference>
<keyword evidence="9" id="KW-0325">Glycoprotein</keyword>
<organism evidence="14 15">
    <name type="scientific">Cryobacterium cheniae</name>
    <dbReference type="NCBI Taxonomy" id="1259262"/>
    <lineage>
        <taxon>Bacteria</taxon>
        <taxon>Bacillati</taxon>
        <taxon>Actinomycetota</taxon>
        <taxon>Actinomycetes</taxon>
        <taxon>Micrococcales</taxon>
        <taxon>Microbacteriaceae</taxon>
        <taxon>Cryobacterium</taxon>
    </lineage>
</organism>
<dbReference type="PROSITE" id="PS50292">
    <property type="entry name" value="PEROXIDASE_3"/>
    <property type="match status" value="1"/>
</dbReference>
<evidence type="ECO:0000256" key="12">
    <source>
        <dbReference type="SAM" id="MobiDB-lite"/>
    </source>
</evidence>
<keyword evidence="14" id="KW-0575">Peroxidase</keyword>
<dbReference type="SUPFAM" id="SSF51120">
    <property type="entry name" value="beta-Roll"/>
    <property type="match status" value="2"/>
</dbReference>
<keyword evidence="15" id="KW-1185">Reference proteome</keyword>
<evidence type="ECO:0000256" key="7">
    <source>
        <dbReference type="ARBA" id="ARBA00023026"/>
    </source>
</evidence>
<dbReference type="GO" id="GO:0020037">
    <property type="term" value="F:heme binding"/>
    <property type="evidence" value="ECO:0007669"/>
    <property type="project" value="InterPro"/>
</dbReference>
<dbReference type="CDD" id="cd00063">
    <property type="entry name" value="FN3"/>
    <property type="match status" value="2"/>
</dbReference>
<keyword evidence="3" id="KW-0964">Secreted</keyword>
<keyword evidence="14" id="KW-0560">Oxidoreductase</keyword>
<dbReference type="Proteomes" id="UP000298433">
    <property type="component" value="Unassembled WGS sequence"/>
</dbReference>
<dbReference type="EMBL" id="SOGN01000052">
    <property type="protein sequence ID" value="TFC77845.1"/>
    <property type="molecule type" value="Genomic_DNA"/>
</dbReference>
<evidence type="ECO:0000256" key="5">
    <source>
        <dbReference type="ARBA" id="ARBA00022729"/>
    </source>
</evidence>
<evidence type="ECO:0000259" key="13">
    <source>
        <dbReference type="PROSITE" id="PS50853"/>
    </source>
</evidence>
<dbReference type="PANTHER" id="PTHR11475">
    <property type="entry name" value="OXIDASE/PEROXIDASE"/>
    <property type="match status" value="1"/>
</dbReference>
<feature type="region of interest" description="Disordered" evidence="12">
    <location>
        <begin position="517"/>
        <end position="548"/>
    </location>
</feature>
<dbReference type="PRINTS" id="PR01488">
    <property type="entry name" value="RTXTOXINA"/>
</dbReference>
<dbReference type="GO" id="GO:0005576">
    <property type="term" value="C:extracellular region"/>
    <property type="evidence" value="ECO:0007669"/>
    <property type="project" value="UniProtKB-SubCell"/>
</dbReference>
<dbReference type="InterPro" id="IPR018511">
    <property type="entry name" value="Hemolysin-typ_Ca-bd_CS"/>
</dbReference>
<feature type="domain" description="Fibronectin type-III" evidence="13">
    <location>
        <begin position="1444"/>
        <end position="1537"/>
    </location>
</feature>
<dbReference type="PANTHER" id="PTHR11475:SF4">
    <property type="entry name" value="CHORION PEROXIDASE"/>
    <property type="match status" value="1"/>
</dbReference>
<dbReference type="GO" id="GO:0006979">
    <property type="term" value="P:response to oxidative stress"/>
    <property type="evidence" value="ECO:0007669"/>
    <property type="project" value="InterPro"/>
</dbReference>
<feature type="region of interest" description="Disordered" evidence="12">
    <location>
        <begin position="227"/>
        <end position="251"/>
    </location>
</feature>
<dbReference type="InterPro" id="IPR003995">
    <property type="entry name" value="RTX_toxin_determinant-A"/>
</dbReference>
<dbReference type="GO" id="GO:0016798">
    <property type="term" value="F:hydrolase activity, acting on glycosyl bonds"/>
    <property type="evidence" value="ECO:0007669"/>
    <property type="project" value="UniProtKB-KW"/>
</dbReference>
<dbReference type="GO" id="GO:0090729">
    <property type="term" value="F:toxin activity"/>
    <property type="evidence" value="ECO:0007669"/>
    <property type="project" value="UniProtKB-KW"/>
</dbReference>
<keyword evidence="6" id="KW-0677">Repeat</keyword>
<reference evidence="14 15" key="1">
    <citation type="submission" date="2019-03" db="EMBL/GenBank/DDBJ databases">
        <title>Genomics of glacier-inhabiting Cryobacterium strains.</title>
        <authorList>
            <person name="Liu Q."/>
            <person name="Xin Y.-H."/>
        </authorList>
    </citation>
    <scope>NUCLEOTIDE SEQUENCE [LARGE SCALE GENOMIC DNA]</scope>
    <source>
        <strain evidence="14 15">TMT2-48-2</strain>
    </source>
</reference>
<keyword evidence="4" id="KW-0800">Toxin</keyword>
<dbReference type="SUPFAM" id="SSF49265">
    <property type="entry name" value="Fibronectin type III"/>
    <property type="match status" value="1"/>
</dbReference>
<dbReference type="Gene3D" id="2.60.40.10">
    <property type="entry name" value="Immunoglobulins"/>
    <property type="match status" value="2"/>
</dbReference>
<evidence type="ECO:0000256" key="10">
    <source>
        <dbReference type="ARBA" id="ARBA00023295"/>
    </source>
</evidence>
<dbReference type="InterPro" id="IPR001343">
    <property type="entry name" value="Hemolysn_Ca-bd"/>
</dbReference>
<feature type="domain" description="Fibronectin type-III" evidence="13">
    <location>
        <begin position="1541"/>
        <end position="1635"/>
    </location>
</feature>
<feature type="compositionally biased region" description="Gly residues" evidence="12">
    <location>
        <begin position="1104"/>
        <end position="1113"/>
    </location>
</feature>
<dbReference type="GO" id="GO:0000272">
    <property type="term" value="P:polysaccharide catabolic process"/>
    <property type="evidence" value="ECO:0007669"/>
    <property type="project" value="UniProtKB-KW"/>
</dbReference>
<dbReference type="Gene3D" id="2.150.10.10">
    <property type="entry name" value="Serralysin-like metalloprotease, C-terminal"/>
    <property type="match status" value="1"/>
</dbReference>
<name>A0A4R8XIZ3_9MICO</name>
<feature type="region of interest" description="Disordered" evidence="12">
    <location>
        <begin position="71"/>
        <end position="96"/>
    </location>
</feature>
<keyword evidence="11" id="KW-0624">Polysaccharide degradation</keyword>
<keyword evidence="5" id="KW-0732">Signal</keyword>
<dbReference type="GO" id="GO:0004601">
    <property type="term" value="F:peroxidase activity"/>
    <property type="evidence" value="ECO:0007669"/>
    <property type="project" value="UniProtKB-KW"/>
</dbReference>
<dbReference type="Gene3D" id="1.10.640.10">
    <property type="entry name" value="Haem peroxidase domain superfamily, animal type"/>
    <property type="match status" value="1"/>
</dbReference>
<proteinExistence type="predicted"/>
<dbReference type="PROSITE" id="PS00330">
    <property type="entry name" value="HEMOLYSIN_CALCIUM"/>
    <property type="match status" value="1"/>
</dbReference>
<dbReference type="Pfam" id="PF03098">
    <property type="entry name" value="An_peroxidase"/>
    <property type="match status" value="2"/>
</dbReference>
<dbReference type="Pfam" id="PF00353">
    <property type="entry name" value="HemolysinCabind"/>
    <property type="match status" value="4"/>
</dbReference>
<dbReference type="Pfam" id="PF13205">
    <property type="entry name" value="Big_5"/>
    <property type="match status" value="1"/>
</dbReference>
<dbReference type="InterPro" id="IPR037120">
    <property type="entry name" value="Haem_peroxidase_sf_animal"/>
</dbReference>
<dbReference type="GO" id="GO:0005509">
    <property type="term" value="F:calcium ion binding"/>
    <property type="evidence" value="ECO:0007669"/>
    <property type="project" value="InterPro"/>
</dbReference>
<dbReference type="GO" id="GO:0016020">
    <property type="term" value="C:membrane"/>
    <property type="evidence" value="ECO:0007669"/>
    <property type="project" value="UniProtKB-SubCell"/>
</dbReference>
<dbReference type="PROSITE" id="PS50853">
    <property type="entry name" value="FN3"/>
    <property type="match status" value="2"/>
</dbReference>
<evidence type="ECO:0000313" key="14">
    <source>
        <dbReference type="EMBL" id="TFC77845.1"/>
    </source>
</evidence>
<dbReference type="InterPro" id="IPR003961">
    <property type="entry name" value="FN3_dom"/>
</dbReference>
<dbReference type="InterPro" id="IPR013783">
    <property type="entry name" value="Ig-like_fold"/>
</dbReference>
<evidence type="ECO:0000256" key="4">
    <source>
        <dbReference type="ARBA" id="ARBA00022656"/>
    </source>
</evidence>
<evidence type="ECO:0000256" key="2">
    <source>
        <dbReference type="ARBA" id="ARBA00004613"/>
    </source>
</evidence>
<dbReference type="Pfam" id="PF00041">
    <property type="entry name" value="fn3"/>
    <property type="match status" value="2"/>
</dbReference>
<dbReference type="InterPro" id="IPR019791">
    <property type="entry name" value="Haem_peroxidase_animal"/>
</dbReference>
<dbReference type="PRINTS" id="PR00313">
    <property type="entry name" value="CABNDNGRPT"/>
</dbReference>
<sequence length="1743" mass="181618">MTDSIVISRPVSRKPQMGEARFPKMGGWPKRRDPAPRTNPLAPGKLKISTRSPSHPCILESLSRGRCVMKVPQGQNGAGRDPSAGTNARRRPVNHAPGTAAVRAFSRPMRILAAGIATVLYAGLGLTSATLSATAAPVGQGFNVDARDLSFILKQIKIAERHAATSTAANPCGTLLGNGPDQIPGAGQGVELPWGLRSVDGSCNNLLAGQEYFGTAGKAFPLLADPVFKPAESGDPDGPGPAPSGSSTYAQSSGIVFDSQPRVISNLIVDQTANNPAAVEAAGETPTLTPSGAFLIPNVAPDVGLSAPYNSWFTLFGQFFDHGLDLTSKGGRGSVFMPLKSDDPLFNDGADNIAGNADDGPNFMVLTRATTDGSGNIINQTSSFVDQSQTYTSHPSHQVFLRKYEDDATGKPQATGDLITGPGGGMANWTALKAQALNELGIALTDADVLSVPLMATDTYGKFTRKDPNVGGKGFPQMVKTGNVLAEGDPLAPITTENAVPTGVAFLDDIAHFAVPVGDPDGPGPLPRGPLSPDADAGTTNDNNPATYDDEMLGAHFIAGDGRVNENIGLISVHHVFHSEHNRLLNETDTDPLTNDPSDIKTVIRDYAALNPAPANPMFTLADWQRADGEWDGERLFQAARFVTEMEYQHLAFEEFTRKVQPMVNLFGEGGTGYNTSINPSVRGEFANAVYRFGHSMLTESVDRVTATGARTDIPLLDAFLNPPSFRTGTQTADQAAGDVVRGMTRQVGNEIDEFVTEAVRNELLGLPLDLPALNIARARDTGTPSLNAARRLFYASTNNSALTPYESWVDFNFNLKHKSSLLNFVAAYGTHDLITAQTTLAGKRNAAVALVYGAAGLDGVLLDIPETAGNEAADNPSGTIPIDREDFLNSIGAYASGANGVTTTGVDDIDLWMGGLAEKQAVFGGLLGSTFNHVFEQQMEDLQNGDRFYYLSRTVSLNMLTQLEGNSFSELIQRNTDVSGLPADSFSRPDLVFDVGALGTSGPILDDPATDYNEATLLIRMPNGTIRYGGPAHVVFNGTADNNRVWSSEGDDTVRGNDGNDWMQGGDGNDNLIGGLGDDTLLDSAGDDTLKGGDGNDVLSSGQGFGGDLNQGGRGDDFIVGGNDITETFAGHGDDFVFAGDADDTVFGDEGNDWLEAGRGNFNLLQGDNGAPFQDDATGGHDVLIGYGGEQDYDAEGGDDVMLAGPGIQRNEGMLGFDWVTHKADPTAADSDMQVTGLLPPTVETNRDRFDLVETLSGWDKNDVLRGDSRDAAAMVGHELNAAGIARVKDIALLLPAGATSFTGGNIIMGGVGSDLIEGRGGDDIIDGDAYLNVRISVRDAADSVQLETVDTMAGVQARVLAGTIKPGQLRIVREILTPANGSAVDIAQFSDVAANYTVTTTPLGAALGSPGSTTTVVHNGAGVDGTDTLRNIERLQFSDSAVPGVPVIGTAVAGNEEATVSWTTSAGGVPTGFLVRLLNAADAPVGTDRVVVAGQTSLTVTGLTNGSSYTFQVAATNEWGTSAFSAPSNAVTPLVPAAVAGAPTIGTPTAGVASATVNWTAPAADGGSAITGYSVRVFSGTTLVRTQAVTGNVGTVAVTGLTNGTAYTFDVAAVNAVGTSAFSDRSVAVTPRSEFVAPTITSMDPAPGATGVARTRDVVVKFSEAITGVSATTVQITRVSDGSVVAGAITLTNRNRVLTINPTATLLANTSYRVTITGGTGDVRDLAGNPLATRTWVFTTR</sequence>
<dbReference type="InterPro" id="IPR036116">
    <property type="entry name" value="FN3_sf"/>
</dbReference>
<evidence type="ECO:0000256" key="6">
    <source>
        <dbReference type="ARBA" id="ARBA00022737"/>
    </source>
</evidence>
<dbReference type="InterPro" id="IPR010255">
    <property type="entry name" value="Haem_peroxidase_sf"/>
</dbReference>
<keyword evidence="10" id="KW-0326">Glycosidase</keyword>
<dbReference type="InterPro" id="IPR011049">
    <property type="entry name" value="Serralysin-like_metalloprot_C"/>
</dbReference>
<dbReference type="SMART" id="SM00060">
    <property type="entry name" value="FN3"/>
    <property type="match status" value="2"/>
</dbReference>
<dbReference type="Gene3D" id="2.60.40.1220">
    <property type="match status" value="1"/>
</dbReference>
<evidence type="ECO:0000256" key="8">
    <source>
        <dbReference type="ARBA" id="ARBA00023136"/>
    </source>
</evidence>